<dbReference type="STRING" id="1081102.A0A167MHH8"/>
<keyword evidence="3" id="KW-1185">Reference proteome</keyword>
<reference evidence="2 3" key="1">
    <citation type="journal article" date="2016" name="Genome Biol. Evol.">
        <title>Divergent and convergent evolution of fungal pathogenicity.</title>
        <authorList>
            <person name="Shang Y."/>
            <person name="Xiao G."/>
            <person name="Zheng P."/>
            <person name="Cen K."/>
            <person name="Zhan S."/>
            <person name="Wang C."/>
        </authorList>
    </citation>
    <scope>NUCLEOTIDE SEQUENCE [LARGE SCALE GENOMIC DNA]</scope>
    <source>
        <strain evidence="2 3">RCEF 264</strain>
    </source>
</reference>
<dbReference type="PANTHER" id="PTHR47098">
    <property type="entry name" value="PROTEIN MAK32"/>
    <property type="match status" value="1"/>
</dbReference>
<organism evidence="2 3">
    <name type="scientific">Niveomyces insectorum RCEF 264</name>
    <dbReference type="NCBI Taxonomy" id="1081102"/>
    <lineage>
        <taxon>Eukaryota</taxon>
        <taxon>Fungi</taxon>
        <taxon>Dikarya</taxon>
        <taxon>Ascomycota</taxon>
        <taxon>Pezizomycotina</taxon>
        <taxon>Sordariomycetes</taxon>
        <taxon>Hypocreomycetidae</taxon>
        <taxon>Hypocreales</taxon>
        <taxon>Cordycipitaceae</taxon>
        <taxon>Niveomyces</taxon>
    </lineage>
</organism>
<feature type="domain" description="Carbohydrate kinase PfkB" evidence="1">
    <location>
        <begin position="173"/>
        <end position="315"/>
    </location>
</feature>
<proteinExistence type="predicted"/>
<dbReference type="InterPro" id="IPR011611">
    <property type="entry name" value="PfkB_dom"/>
</dbReference>
<dbReference type="Gene3D" id="3.40.1190.20">
    <property type="match status" value="1"/>
</dbReference>
<protein>
    <submittedName>
        <fullName evidence="2">Carbohydrate/purine kinase</fullName>
    </submittedName>
</protein>
<evidence type="ECO:0000313" key="3">
    <source>
        <dbReference type="Proteomes" id="UP000076874"/>
    </source>
</evidence>
<dbReference type="GO" id="GO:0016301">
    <property type="term" value="F:kinase activity"/>
    <property type="evidence" value="ECO:0007669"/>
    <property type="project" value="UniProtKB-KW"/>
</dbReference>
<dbReference type="InterPro" id="IPR029056">
    <property type="entry name" value="Ribokinase-like"/>
</dbReference>
<comment type="caution">
    <text evidence="2">The sequence shown here is derived from an EMBL/GenBank/DDBJ whole genome shotgun (WGS) entry which is preliminary data.</text>
</comment>
<evidence type="ECO:0000313" key="2">
    <source>
        <dbReference type="EMBL" id="OAA54363.1"/>
    </source>
</evidence>
<name>A0A167MHH8_9HYPO</name>
<dbReference type="AlphaFoldDB" id="A0A167MHH8"/>
<dbReference type="OrthoDB" id="497927at2759"/>
<dbReference type="Proteomes" id="UP000076874">
    <property type="component" value="Unassembled WGS sequence"/>
</dbReference>
<evidence type="ECO:0000259" key="1">
    <source>
        <dbReference type="Pfam" id="PF00294"/>
    </source>
</evidence>
<gene>
    <name evidence="2" type="ORF">SPI_08982</name>
</gene>
<dbReference type="Pfam" id="PF00294">
    <property type="entry name" value="PfkB"/>
    <property type="match status" value="1"/>
</dbReference>
<sequence length="356" mass="39038">MTSPPAFVSLGMVVVDELRRPGTQPMYDIPGGSGMFSVLGARLASGRAHAETVGCFVLAGYDFPEAVLCRVREWAVQVALHVDDSKVSTRGLLEYKDAEFSRKVFRYTTTPLQPTPDDLPPHFRLSSSFHMLADPAAVERQVHRLLHVRMEVQANATAGGPLLVWEPAPLFCNTSTRDAHVTACRLVDVFSPNHLELLSFFRSLSSHEDTARISRREIEDLAEIFLASGIGPMRQGAIVIRAGYQGCLVSSPQITGHHCWLPAFSDASLHVADATGAGNTFLGALTFSLAFYKKGIVEAAKFATVAASFALEQIGLPELQSQEGGKEHWNGSEFHARYERYMKQLDELPDTSSIYS</sequence>
<dbReference type="PANTHER" id="PTHR47098:SF1">
    <property type="entry name" value="PFKB FAMILY CARBOHYDRATE KINASE SUPERFAMILY (AFU_ORTHOLOGUE AFUA_4G09500)"/>
    <property type="match status" value="1"/>
</dbReference>
<accession>A0A167MHH8</accession>
<dbReference type="SUPFAM" id="SSF53613">
    <property type="entry name" value="Ribokinase-like"/>
    <property type="match status" value="1"/>
</dbReference>
<keyword evidence="2" id="KW-0808">Transferase</keyword>
<keyword evidence="2" id="KW-0418">Kinase</keyword>
<dbReference type="EMBL" id="AZHD01000024">
    <property type="protein sequence ID" value="OAA54363.1"/>
    <property type="molecule type" value="Genomic_DNA"/>
</dbReference>